<evidence type="ECO:0000259" key="18">
    <source>
        <dbReference type="Pfam" id="PF03717"/>
    </source>
</evidence>
<keyword evidence="14 16" id="KW-0131">Cell cycle</keyword>
<comment type="subcellular location">
    <subcellularLocation>
        <location evidence="1">Membrane</location>
    </subcellularLocation>
</comment>
<dbReference type="InterPro" id="IPR012338">
    <property type="entry name" value="Beta-lactam/transpept-like"/>
</dbReference>
<dbReference type="GO" id="GO:0006508">
    <property type="term" value="P:proteolysis"/>
    <property type="evidence" value="ECO:0007669"/>
    <property type="project" value="UniProtKB-KW"/>
</dbReference>
<dbReference type="Pfam" id="PF00905">
    <property type="entry name" value="Transpeptidase"/>
    <property type="match status" value="1"/>
</dbReference>
<dbReference type="GO" id="GO:0000917">
    <property type="term" value="P:division septum assembly"/>
    <property type="evidence" value="ECO:0007669"/>
    <property type="project" value="UniProtKB-KW"/>
</dbReference>
<keyword evidence="8 16" id="KW-0378">Hydrolase</keyword>
<name>A0A7T4R2F2_9GAMM</name>
<keyword evidence="3 16" id="KW-0997">Cell inner membrane</keyword>
<evidence type="ECO:0000256" key="13">
    <source>
        <dbReference type="ARBA" id="ARBA00023210"/>
    </source>
</evidence>
<dbReference type="PANTHER" id="PTHR30627">
    <property type="entry name" value="PEPTIDOGLYCAN D,D-TRANSPEPTIDASE"/>
    <property type="match status" value="1"/>
</dbReference>
<evidence type="ECO:0000256" key="11">
    <source>
        <dbReference type="ARBA" id="ARBA00022989"/>
    </source>
</evidence>
<dbReference type="UniPathway" id="UPA00219"/>
<organism evidence="19 20">
    <name type="scientific">Spongiibacter nanhainus</name>
    <dbReference type="NCBI Taxonomy" id="2794344"/>
    <lineage>
        <taxon>Bacteria</taxon>
        <taxon>Pseudomonadati</taxon>
        <taxon>Pseudomonadota</taxon>
        <taxon>Gammaproteobacteria</taxon>
        <taxon>Cellvibrionales</taxon>
        <taxon>Spongiibacteraceae</taxon>
        <taxon>Spongiibacter</taxon>
    </lineage>
</organism>
<comment type="similarity">
    <text evidence="16">Belongs to the transpeptidase family. FtsI subfamily.</text>
</comment>
<proteinExistence type="inferred from homology"/>
<dbReference type="GO" id="GO:0043093">
    <property type="term" value="P:FtsZ-dependent cytokinesis"/>
    <property type="evidence" value="ECO:0007669"/>
    <property type="project" value="UniProtKB-UniRule"/>
</dbReference>
<dbReference type="EC" id="3.4.16.4" evidence="16"/>
<accession>A0A7T4R2F2</accession>
<evidence type="ECO:0000256" key="5">
    <source>
        <dbReference type="ARBA" id="ARBA00022645"/>
    </source>
</evidence>
<comment type="pathway">
    <text evidence="16">Cell wall biogenesis; peptidoglycan biosynthesis.</text>
</comment>
<dbReference type="InterPro" id="IPR005311">
    <property type="entry name" value="PBP_dimer"/>
</dbReference>
<evidence type="ECO:0000313" key="19">
    <source>
        <dbReference type="EMBL" id="QQD19067.1"/>
    </source>
</evidence>
<dbReference type="GO" id="GO:0008955">
    <property type="term" value="F:peptidoglycan glycosyltransferase activity"/>
    <property type="evidence" value="ECO:0007669"/>
    <property type="project" value="InterPro"/>
</dbReference>
<evidence type="ECO:0000313" key="20">
    <source>
        <dbReference type="Proteomes" id="UP000596063"/>
    </source>
</evidence>
<keyword evidence="11 16" id="KW-1133">Transmembrane helix</keyword>
<dbReference type="HAMAP" id="MF_02080">
    <property type="entry name" value="FtsI_transpept"/>
    <property type="match status" value="1"/>
</dbReference>
<dbReference type="InterPro" id="IPR001460">
    <property type="entry name" value="PCN-bd_Tpept"/>
</dbReference>
<dbReference type="Proteomes" id="UP000596063">
    <property type="component" value="Chromosome"/>
</dbReference>
<evidence type="ECO:0000256" key="10">
    <source>
        <dbReference type="ARBA" id="ARBA00022984"/>
    </source>
</evidence>
<comment type="function">
    <text evidence="16">Catalyzes cross-linking of the peptidoglycan cell wall at the division septum.</text>
</comment>
<keyword evidence="2 16" id="KW-1003">Cell membrane</keyword>
<dbReference type="EMBL" id="CP066167">
    <property type="protein sequence ID" value="QQD19067.1"/>
    <property type="molecule type" value="Genomic_DNA"/>
</dbReference>
<dbReference type="Gene3D" id="3.30.450.330">
    <property type="match status" value="1"/>
</dbReference>
<dbReference type="GO" id="GO:0071555">
    <property type="term" value="P:cell wall organization"/>
    <property type="evidence" value="ECO:0007669"/>
    <property type="project" value="UniProtKB-KW"/>
</dbReference>
<dbReference type="GO" id="GO:0005886">
    <property type="term" value="C:plasma membrane"/>
    <property type="evidence" value="ECO:0007669"/>
    <property type="project" value="UniProtKB-UniRule"/>
</dbReference>
<protein>
    <recommendedName>
        <fullName evidence="16">Peptidoglycan D,D-transpeptidase FtsI</fullName>
        <ecNumber evidence="16">3.4.16.4</ecNumber>
    </recommendedName>
    <alternativeName>
        <fullName evidence="16">Penicillin-binding protein 3</fullName>
        <shortName evidence="16">PBP-3</shortName>
    </alternativeName>
</protein>
<evidence type="ECO:0000256" key="14">
    <source>
        <dbReference type="ARBA" id="ARBA00023306"/>
    </source>
</evidence>
<keyword evidence="9 16" id="KW-0133">Cell shape</keyword>
<dbReference type="GO" id="GO:0008658">
    <property type="term" value="F:penicillin binding"/>
    <property type="evidence" value="ECO:0007669"/>
    <property type="project" value="InterPro"/>
</dbReference>
<gene>
    <name evidence="16" type="primary">ftsI</name>
    <name evidence="19" type="ORF">I6N98_04210</name>
</gene>
<evidence type="ECO:0000256" key="12">
    <source>
        <dbReference type="ARBA" id="ARBA00023136"/>
    </source>
</evidence>
<evidence type="ECO:0000256" key="4">
    <source>
        <dbReference type="ARBA" id="ARBA00022618"/>
    </source>
</evidence>
<sequence>MAKQAKAPISPWRFRLVVGGLLALVLMLLWRTLTLQVLDVDRGYRFLQGQGNARTNRTEVIPAHRGMIADRNGEPLAVSTPVASIWANPQELQGAEQDLPRLAKALDIPQRELRQRLKRFADSQFMYLRRHMAPAEANAVLAEKVPGVYLQREYRRFYPAGEVTAHLLGFTDIDDRGQEGLELAYDEWLVGEPGRKRVLKDLYGNTIREIDAGKAAKPGKDLQLSIDLRLQYLAYRELKAALKRTGAKAGSVVILDAHTGEVLAMVNQPSYNPNNRSQLQPNAMRNRAVIDMFEPGSTMKPLTLAAALESGQYQVDTEINTHPGYTFVGSKKLEDHRNYGVLTVAEILKKSSQVGTTKIALSLDPHEMWELFHRFGLGRSTGSGFPGESSGVMPNRAHWREIERATFAFGYGLTVTNLQLAQAYGVFANDGVFKPVTLIKRSEQSEGRQVLSPDIAAKVVDMLELVTKPGGTGTRARVDAYRVGGKTGTSHKAQAGGYAEDRYFSIFAGLAPASDPRIVAVVTVDEPQGDYFGGLVAAPVFSQVVADALRLLNVAPDDLVAEETPEAKSTAGEKSGGAA</sequence>
<feature type="active site" description="Acyl-ester intermediate" evidence="16">
    <location>
        <position position="297"/>
    </location>
</feature>
<feature type="domain" description="Penicillin-binding protein dimerisation" evidence="18">
    <location>
        <begin position="61"/>
        <end position="210"/>
    </location>
</feature>
<keyword evidence="10 16" id="KW-0573">Peptidoglycan synthesis</keyword>
<dbReference type="Gene3D" id="3.90.1310.10">
    <property type="entry name" value="Penicillin-binding protein 2a (Domain 2)"/>
    <property type="match status" value="1"/>
</dbReference>
<dbReference type="AlphaFoldDB" id="A0A7T4R2F2"/>
<reference evidence="19 20" key="1">
    <citation type="submission" date="2020-12" db="EMBL/GenBank/DDBJ databases">
        <authorList>
            <person name="Shan Y."/>
        </authorList>
    </citation>
    <scope>NUCLEOTIDE SEQUENCE [LARGE SCALE GENOMIC DNA]</scope>
    <source>
        <strain evidence="20">csc3.9</strain>
    </source>
</reference>
<evidence type="ECO:0000259" key="17">
    <source>
        <dbReference type="Pfam" id="PF00905"/>
    </source>
</evidence>
<keyword evidence="5 16" id="KW-0121">Carboxypeptidase</keyword>
<evidence type="ECO:0000256" key="8">
    <source>
        <dbReference type="ARBA" id="ARBA00022801"/>
    </source>
</evidence>
<evidence type="ECO:0000256" key="6">
    <source>
        <dbReference type="ARBA" id="ARBA00022670"/>
    </source>
</evidence>
<keyword evidence="12 16" id="KW-0472">Membrane</keyword>
<evidence type="ECO:0000256" key="2">
    <source>
        <dbReference type="ARBA" id="ARBA00022475"/>
    </source>
</evidence>
<dbReference type="GO" id="GO:0009002">
    <property type="term" value="F:serine-type D-Ala-D-Ala carboxypeptidase activity"/>
    <property type="evidence" value="ECO:0007669"/>
    <property type="project" value="UniProtKB-UniRule"/>
</dbReference>
<dbReference type="Gene3D" id="3.40.710.10">
    <property type="entry name" value="DD-peptidase/beta-lactamase superfamily"/>
    <property type="match status" value="1"/>
</dbReference>
<dbReference type="InterPro" id="IPR036138">
    <property type="entry name" value="PBP_dimer_sf"/>
</dbReference>
<dbReference type="GO" id="GO:0008360">
    <property type="term" value="P:regulation of cell shape"/>
    <property type="evidence" value="ECO:0007669"/>
    <property type="project" value="UniProtKB-KW"/>
</dbReference>
<evidence type="ECO:0000256" key="16">
    <source>
        <dbReference type="HAMAP-Rule" id="MF_02080"/>
    </source>
</evidence>
<dbReference type="KEGG" id="snan:I6N98_04210"/>
<evidence type="ECO:0000256" key="9">
    <source>
        <dbReference type="ARBA" id="ARBA00022960"/>
    </source>
</evidence>
<dbReference type="GO" id="GO:0009252">
    <property type="term" value="P:peptidoglycan biosynthetic process"/>
    <property type="evidence" value="ECO:0007669"/>
    <property type="project" value="UniProtKB-UniRule"/>
</dbReference>
<dbReference type="PANTHER" id="PTHR30627:SF1">
    <property type="entry name" value="PEPTIDOGLYCAN D,D-TRANSPEPTIDASE FTSI"/>
    <property type="match status" value="1"/>
</dbReference>
<dbReference type="SUPFAM" id="SSF56519">
    <property type="entry name" value="Penicillin binding protein dimerisation domain"/>
    <property type="match status" value="1"/>
</dbReference>
<evidence type="ECO:0000256" key="3">
    <source>
        <dbReference type="ARBA" id="ARBA00022519"/>
    </source>
</evidence>
<evidence type="ECO:0000256" key="1">
    <source>
        <dbReference type="ARBA" id="ARBA00004370"/>
    </source>
</evidence>
<dbReference type="Pfam" id="PF03717">
    <property type="entry name" value="PBP_dimer"/>
    <property type="match status" value="1"/>
</dbReference>
<evidence type="ECO:0000256" key="7">
    <source>
        <dbReference type="ARBA" id="ARBA00022692"/>
    </source>
</evidence>
<dbReference type="InterPro" id="IPR037532">
    <property type="entry name" value="FtsI_transpept"/>
</dbReference>
<keyword evidence="20" id="KW-1185">Reference proteome</keyword>
<keyword evidence="7 16" id="KW-0812">Transmembrane</keyword>
<keyword evidence="13 16" id="KW-0717">Septation</keyword>
<feature type="domain" description="Penicillin-binding protein transpeptidase" evidence="17">
    <location>
        <begin position="250"/>
        <end position="545"/>
    </location>
</feature>
<keyword evidence="15 16" id="KW-0961">Cell wall biogenesis/degradation</keyword>
<keyword evidence="4 16" id="KW-0132">Cell division</keyword>
<evidence type="ECO:0000256" key="15">
    <source>
        <dbReference type="ARBA" id="ARBA00023316"/>
    </source>
</evidence>
<dbReference type="RefSeq" id="WP_198570552.1">
    <property type="nucleotide sequence ID" value="NZ_CP066167.1"/>
</dbReference>
<comment type="catalytic activity">
    <reaction evidence="16">
        <text>Preferential cleavage: (Ac)2-L-Lys-D-Ala-|-D-Ala. Also transpeptidation of peptidyl-alanyl moieties that are N-acyl substituents of D-alanine.</text>
        <dbReference type="EC" id="3.4.16.4"/>
    </reaction>
</comment>
<dbReference type="InterPro" id="IPR050515">
    <property type="entry name" value="Beta-lactam/transpept"/>
</dbReference>
<keyword evidence="6 16" id="KW-0645">Protease</keyword>
<dbReference type="SUPFAM" id="SSF56601">
    <property type="entry name" value="beta-lactamase/transpeptidase-like"/>
    <property type="match status" value="1"/>
</dbReference>